<gene>
    <name evidence="2" type="ORF">RBH19_09365</name>
</gene>
<dbReference type="CDD" id="cd19916">
    <property type="entry name" value="OphMA_like"/>
    <property type="match status" value="1"/>
</dbReference>
<dbReference type="Pfam" id="PF00590">
    <property type="entry name" value="TP_methylase"/>
    <property type="match status" value="1"/>
</dbReference>
<protein>
    <submittedName>
        <fullName evidence="2">SAM-dependent methyltransferase</fullName>
    </submittedName>
</protein>
<feature type="domain" description="Tetrapyrrole methylase" evidence="1">
    <location>
        <begin position="10"/>
        <end position="173"/>
    </location>
</feature>
<proteinExistence type="predicted"/>
<keyword evidence="2" id="KW-0808">Transferase</keyword>
<organism evidence="2 3">
    <name type="scientific">Natronospira bacteriovora</name>
    <dbReference type="NCBI Taxonomy" id="3069753"/>
    <lineage>
        <taxon>Bacteria</taxon>
        <taxon>Pseudomonadati</taxon>
        <taxon>Pseudomonadota</taxon>
        <taxon>Gammaproteobacteria</taxon>
        <taxon>Natronospirales</taxon>
        <taxon>Natronospiraceae</taxon>
        <taxon>Natronospira</taxon>
    </lineage>
</organism>
<evidence type="ECO:0000313" key="2">
    <source>
        <dbReference type="EMBL" id="MDQ2070084.1"/>
    </source>
</evidence>
<accession>A0ABU0W7U6</accession>
<name>A0ABU0W7U6_9GAMM</name>
<dbReference type="RefSeq" id="WP_306728580.1">
    <property type="nucleotide sequence ID" value="NZ_JAVDDT010000005.1"/>
</dbReference>
<dbReference type="SUPFAM" id="SSF53790">
    <property type="entry name" value="Tetrapyrrole methylase"/>
    <property type="match status" value="1"/>
</dbReference>
<comment type="caution">
    <text evidence="2">The sequence shown here is derived from an EMBL/GenBank/DDBJ whole genome shotgun (WGS) entry which is preliminary data.</text>
</comment>
<dbReference type="GO" id="GO:0008168">
    <property type="term" value="F:methyltransferase activity"/>
    <property type="evidence" value="ECO:0007669"/>
    <property type="project" value="UniProtKB-KW"/>
</dbReference>
<evidence type="ECO:0000313" key="3">
    <source>
        <dbReference type="Proteomes" id="UP001239019"/>
    </source>
</evidence>
<dbReference type="Gene3D" id="3.40.1010.10">
    <property type="entry name" value="Cobalt-precorrin-4 Transmethylase, Domain 1"/>
    <property type="match status" value="1"/>
</dbReference>
<reference evidence="2 3" key="1">
    <citation type="submission" date="2023-08" db="EMBL/GenBank/DDBJ databases">
        <title>Whole-genome sequencing of halo(alkali)philic microorganisms from hypersaline lakes.</title>
        <authorList>
            <person name="Sorokin D.Y."/>
            <person name="Abbas B."/>
            <person name="Merkel A.Y."/>
        </authorList>
    </citation>
    <scope>NUCLEOTIDE SEQUENCE [LARGE SCALE GENOMIC DNA]</scope>
    <source>
        <strain evidence="2 3">AB-CW4</strain>
    </source>
</reference>
<dbReference type="InterPro" id="IPR035996">
    <property type="entry name" value="4pyrrol_Methylase_sf"/>
</dbReference>
<dbReference type="Proteomes" id="UP001239019">
    <property type="component" value="Unassembled WGS sequence"/>
</dbReference>
<keyword evidence="3" id="KW-1185">Reference proteome</keyword>
<dbReference type="EMBL" id="JAVDDT010000005">
    <property type="protein sequence ID" value="MDQ2070084.1"/>
    <property type="molecule type" value="Genomic_DNA"/>
</dbReference>
<sequence>MSAASTQGSLVFIGSGITLGRHLITRAMSEMECAEVVFSMTDGWAHEWLSRRHPDVRPLQDFYAPDKDRRQTYREMDAAIMAEVRAGKRVCAVFYGHPGVFADVPHEVIRKARAEGYPARMEPGISAEACLYADLGMDPGRRGVQSFEATQFLVYQRQLDPTALLILWQVALAGDLGCTKFDAEAGRLRVLRDKLLNWYAPEHEVILYEAAQLPIAEHRADRLALAALPEASYKEYTTLVMPPALELEADESALAALGYSRQDLAS</sequence>
<dbReference type="InterPro" id="IPR014777">
    <property type="entry name" value="4pyrrole_Mease_sub1"/>
</dbReference>
<evidence type="ECO:0000259" key="1">
    <source>
        <dbReference type="Pfam" id="PF00590"/>
    </source>
</evidence>
<dbReference type="GO" id="GO:0032259">
    <property type="term" value="P:methylation"/>
    <property type="evidence" value="ECO:0007669"/>
    <property type="project" value="UniProtKB-KW"/>
</dbReference>
<keyword evidence="2" id="KW-0489">Methyltransferase</keyword>
<dbReference type="InterPro" id="IPR000878">
    <property type="entry name" value="4pyrrol_Mease"/>
</dbReference>